<feature type="non-terminal residue" evidence="1">
    <location>
        <position position="210"/>
    </location>
</feature>
<sequence length="210" mass="23318">MIAEEVEAAGNIRRITTTERVDTRIYFAFTQTLDPATGDPIQQGVRRYFVVTAVGYDPVLREEVESVYSGEISGLPQFIDTSLRDLPPRTELDVLTTQISRILEVNDQIDIKPGTVVRDVLLDPSSAEFARLYIVEDFTHRSLSFLTLVAFDDSDNDGISDLVENSPQKQALRDALFLDDEATQQLIDDAFTKLAGNFNITRKGATNAAG</sequence>
<reference evidence="1" key="1">
    <citation type="journal article" date="2014" name="Front. Microbiol.">
        <title>High frequency of phylogenetically diverse reductive dehalogenase-homologous genes in deep subseafloor sedimentary metagenomes.</title>
        <authorList>
            <person name="Kawai M."/>
            <person name="Futagami T."/>
            <person name="Toyoda A."/>
            <person name="Takaki Y."/>
            <person name="Nishi S."/>
            <person name="Hori S."/>
            <person name="Arai W."/>
            <person name="Tsubouchi T."/>
            <person name="Morono Y."/>
            <person name="Uchiyama I."/>
            <person name="Ito T."/>
            <person name="Fujiyama A."/>
            <person name="Inagaki F."/>
            <person name="Takami H."/>
        </authorList>
    </citation>
    <scope>NUCLEOTIDE SEQUENCE</scope>
    <source>
        <strain evidence="1">Expedition CK06-06</strain>
    </source>
</reference>
<dbReference type="EMBL" id="BARS01020232">
    <property type="protein sequence ID" value="GAG04898.1"/>
    <property type="molecule type" value="Genomic_DNA"/>
</dbReference>
<comment type="caution">
    <text evidence="1">The sequence shown here is derived from an EMBL/GenBank/DDBJ whole genome shotgun (WGS) entry which is preliminary data.</text>
</comment>
<gene>
    <name evidence="1" type="ORF">S01H1_32656</name>
</gene>
<dbReference type="AlphaFoldDB" id="X0UX67"/>
<organism evidence="1">
    <name type="scientific">marine sediment metagenome</name>
    <dbReference type="NCBI Taxonomy" id="412755"/>
    <lineage>
        <taxon>unclassified sequences</taxon>
        <taxon>metagenomes</taxon>
        <taxon>ecological metagenomes</taxon>
    </lineage>
</organism>
<proteinExistence type="predicted"/>
<protein>
    <submittedName>
        <fullName evidence="1">Uncharacterized protein</fullName>
    </submittedName>
</protein>
<evidence type="ECO:0000313" key="1">
    <source>
        <dbReference type="EMBL" id="GAG04898.1"/>
    </source>
</evidence>
<accession>X0UX67</accession>
<name>X0UX67_9ZZZZ</name>